<protein>
    <submittedName>
        <fullName evidence="2">Uncharacterized protein</fullName>
    </submittedName>
</protein>
<evidence type="ECO:0000313" key="2">
    <source>
        <dbReference type="EMBL" id="KAK7361130.1"/>
    </source>
</evidence>
<dbReference type="EMBL" id="JAYMYQ010000001">
    <property type="protein sequence ID" value="KAK7361130.1"/>
    <property type="molecule type" value="Genomic_DNA"/>
</dbReference>
<evidence type="ECO:0000256" key="1">
    <source>
        <dbReference type="SAM" id="MobiDB-lite"/>
    </source>
</evidence>
<feature type="compositionally biased region" description="Polar residues" evidence="1">
    <location>
        <begin position="8"/>
        <end position="19"/>
    </location>
</feature>
<gene>
    <name evidence="2" type="ORF">VNO77_03173</name>
</gene>
<keyword evidence="3" id="KW-1185">Reference proteome</keyword>
<name>A0AAN9R3L1_CANGL</name>
<proteinExistence type="predicted"/>
<accession>A0AAN9R3L1</accession>
<feature type="region of interest" description="Disordered" evidence="1">
    <location>
        <begin position="1"/>
        <end position="25"/>
    </location>
</feature>
<organism evidence="2 3">
    <name type="scientific">Canavalia gladiata</name>
    <name type="common">Sword bean</name>
    <name type="synonym">Dolichos gladiatus</name>
    <dbReference type="NCBI Taxonomy" id="3824"/>
    <lineage>
        <taxon>Eukaryota</taxon>
        <taxon>Viridiplantae</taxon>
        <taxon>Streptophyta</taxon>
        <taxon>Embryophyta</taxon>
        <taxon>Tracheophyta</taxon>
        <taxon>Spermatophyta</taxon>
        <taxon>Magnoliopsida</taxon>
        <taxon>eudicotyledons</taxon>
        <taxon>Gunneridae</taxon>
        <taxon>Pentapetalae</taxon>
        <taxon>rosids</taxon>
        <taxon>fabids</taxon>
        <taxon>Fabales</taxon>
        <taxon>Fabaceae</taxon>
        <taxon>Papilionoideae</taxon>
        <taxon>50 kb inversion clade</taxon>
        <taxon>NPAAA clade</taxon>
        <taxon>indigoferoid/millettioid clade</taxon>
        <taxon>Phaseoleae</taxon>
        <taxon>Canavalia</taxon>
    </lineage>
</organism>
<dbReference type="Proteomes" id="UP001367508">
    <property type="component" value="Unassembled WGS sequence"/>
</dbReference>
<dbReference type="AlphaFoldDB" id="A0AAN9R3L1"/>
<evidence type="ECO:0000313" key="3">
    <source>
        <dbReference type="Proteomes" id="UP001367508"/>
    </source>
</evidence>
<comment type="caution">
    <text evidence="2">The sequence shown here is derived from an EMBL/GenBank/DDBJ whole genome shotgun (WGS) entry which is preliminary data.</text>
</comment>
<reference evidence="2 3" key="1">
    <citation type="submission" date="2024-01" db="EMBL/GenBank/DDBJ databases">
        <title>The genomes of 5 underutilized Papilionoideae crops provide insights into root nodulation and disease resistanc.</title>
        <authorList>
            <person name="Jiang F."/>
        </authorList>
    </citation>
    <scope>NUCLEOTIDE SEQUENCE [LARGE SCALE GENOMIC DNA]</scope>
    <source>
        <strain evidence="2">LVBAO_FW01</strain>
        <tissue evidence="2">Leaves</tissue>
    </source>
</reference>
<sequence length="114" mass="12661">MEQKKLHSLQSHQRNQSGAEASYDETTVALKQMDGLKHFSNRVQESTLSTSVFPRTMIALANSNDSWPAASSCSDFTLFGLTELEISEPLETELYPESLSLSPHSHMLIRCDSG</sequence>